<dbReference type="InterPro" id="IPR000943">
    <property type="entry name" value="RNA_pol_sigma70"/>
</dbReference>
<feature type="domain" description="RNA polymerase sigma-70" evidence="7">
    <location>
        <begin position="230"/>
        <end position="256"/>
    </location>
</feature>
<evidence type="ECO:0000313" key="8">
    <source>
        <dbReference type="EMBL" id="AER65818.1"/>
    </source>
</evidence>
<dbReference type="InterPro" id="IPR007627">
    <property type="entry name" value="RNA_pol_sigma70_r2"/>
</dbReference>
<dbReference type="GO" id="GO:0016987">
    <property type="term" value="F:sigma factor activity"/>
    <property type="evidence" value="ECO:0007669"/>
    <property type="project" value="UniProtKB-KW"/>
</dbReference>
<dbReference type="InterPro" id="IPR013325">
    <property type="entry name" value="RNA_pol_sigma_r2"/>
</dbReference>
<comment type="function">
    <text evidence="5">Sigma factors are initiation factors that promote the attachment of RNA polymerase to specific initiation sites and are then released.</text>
</comment>
<proteinExistence type="inferred from homology"/>
<dbReference type="InterPro" id="IPR013324">
    <property type="entry name" value="RNA_pol_sigma_r3/r4-like"/>
</dbReference>
<reference evidence="9" key="1">
    <citation type="submission" date="2011-10" db="EMBL/GenBank/DDBJ databases">
        <title>The complete genome of chromosome of Thermovirga lienii DSM 17291.</title>
        <authorList>
            <consortium name="US DOE Joint Genome Institute (JGI-PGF)"/>
            <person name="Lucas S."/>
            <person name="Copeland A."/>
            <person name="Lapidus A."/>
            <person name="Glavina del Rio T."/>
            <person name="Dalin E."/>
            <person name="Tice H."/>
            <person name="Bruce D."/>
            <person name="Goodwin L."/>
            <person name="Pitluck S."/>
            <person name="Peters L."/>
            <person name="Mikhailova N."/>
            <person name="Saunders E."/>
            <person name="Kyrpides N."/>
            <person name="Mavromatis K."/>
            <person name="Ivanova N."/>
            <person name="Last F.I."/>
            <person name="Brettin T."/>
            <person name="Detter J.C."/>
            <person name="Han C."/>
            <person name="Larimer F."/>
            <person name="Land M."/>
            <person name="Hauser L."/>
            <person name="Markowitz V."/>
            <person name="Cheng J.-F."/>
            <person name="Hugenholtz P."/>
            <person name="Woyke T."/>
            <person name="Wu D."/>
            <person name="Spring S."/>
            <person name="Schroeder M."/>
            <person name="Brambilla E.-M."/>
            <person name="Klenk H.-P."/>
            <person name="Eisen J.A."/>
        </authorList>
    </citation>
    <scope>NUCLEOTIDE SEQUENCE [LARGE SCALE GENOMIC DNA]</scope>
    <source>
        <strain evidence="9">ATCC BAA-1197 / DSM 17291 / Cas60314</strain>
    </source>
</reference>
<dbReference type="Gene3D" id="1.20.140.160">
    <property type="match status" value="1"/>
</dbReference>
<evidence type="ECO:0000259" key="7">
    <source>
        <dbReference type="PROSITE" id="PS00716"/>
    </source>
</evidence>
<keyword evidence="2 5" id="KW-0731">Sigma factor</keyword>
<accession>G7V5J1</accession>
<comment type="similarity">
    <text evidence="5">Belongs to the sigma-70 factor family.</text>
</comment>
<dbReference type="GO" id="GO:0003677">
    <property type="term" value="F:DNA binding"/>
    <property type="evidence" value="ECO:0007669"/>
    <property type="project" value="UniProtKB-KW"/>
</dbReference>
<dbReference type="NCBIfam" id="TIGR02479">
    <property type="entry name" value="FliA_WhiG"/>
    <property type="match status" value="1"/>
</dbReference>
<dbReference type="CDD" id="cd06171">
    <property type="entry name" value="Sigma70_r4"/>
    <property type="match status" value="1"/>
</dbReference>
<dbReference type="Pfam" id="PF04545">
    <property type="entry name" value="Sigma70_r4"/>
    <property type="match status" value="1"/>
</dbReference>
<dbReference type="EMBL" id="CP003096">
    <property type="protein sequence ID" value="AER65818.1"/>
    <property type="molecule type" value="Genomic_DNA"/>
</dbReference>
<dbReference type="GO" id="GO:0003899">
    <property type="term" value="F:DNA-directed RNA polymerase activity"/>
    <property type="evidence" value="ECO:0007669"/>
    <property type="project" value="InterPro"/>
</dbReference>
<dbReference type="PIRSF" id="PIRSF000770">
    <property type="entry name" value="RNA_pol_sigma-SigE/K"/>
    <property type="match status" value="1"/>
</dbReference>
<keyword evidence="1 5" id="KW-0805">Transcription regulation</keyword>
<dbReference type="Pfam" id="PF04542">
    <property type="entry name" value="Sigma70_r2"/>
    <property type="match status" value="1"/>
</dbReference>
<organism evidence="8 9">
    <name type="scientific">Thermovirga lienii (strain ATCC BAA-1197 / DSM 17291 / Cas60314)</name>
    <dbReference type="NCBI Taxonomy" id="580340"/>
    <lineage>
        <taxon>Bacteria</taxon>
        <taxon>Thermotogati</taxon>
        <taxon>Synergistota</taxon>
        <taxon>Synergistia</taxon>
        <taxon>Synergistales</taxon>
        <taxon>Thermovirgaceae</taxon>
        <taxon>Thermovirga</taxon>
    </lineage>
</organism>
<keyword evidence="9" id="KW-1185">Reference proteome</keyword>
<keyword evidence="3 5" id="KW-0238">DNA-binding</keyword>
<reference evidence="8 9" key="2">
    <citation type="journal article" date="2012" name="Stand. Genomic Sci.">
        <title>Genome sequence of the moderately thermophilic, amino-acid-degrading and sulfur-reducing bacterium Thermovirga lienii type strain (Cas60314(T)).</title>
        <authorList>
            <person name="Goker M."/>
            <person name="Saunders E."/>
            <person name="Lapidus A."/>
            <person name="Nolan M."/>
            <person name="Lucas S."/>
            <person name="Hammon N."/>
            <person name="Deshpande S."/>
            <person name="Cheng J.F."/>
            <person name="Han C."/>
            <person name="Tapia R."/>
            <person name="Goodwin L.A."/>
            <person name="Pitluck S."/>
            <person name="Liolios K."/>
            <person name="Mavromatis K."/>
            <person name="Pagani I."/>
            <person name="Ivanova N."/>
            <person name="Mikhailova N."/>
            <person name="Pati A."/>
            <person name="Chen A."/>
            <person name="Palaniappan K."/>
            <person name="Land M."/>
            <person name="Chang Y.J."/>
            <person name="Jeffries C.D."/>
            <person name="Brambilla E.M."/>
            <person name="Rohde M."/>
            <person name="Spring S."/>
            <person name="Detter J.C."/>
            <person name="Woyke T."/>
            <person name="Bristow J."/>
            <person name="Eisen J.A."/>
            <person name="Markowitz V."/>
            <person name="Hugenholtz P."/>
            <person name="Kyrpides N.C."/>
            <person name="Klenk H.P."/>
        </authorList>
    </citation>
    <scope>NUCLEOTIDE SEQUENCE [LARGE SCALE GENOMIC DNA]</scope>
    <source>
        <strain evidence="9">ATCC BAA-1197 / DSM 17291 / Cas60314</strain>
    </source>
</reference>
<evidence type="ECO:0000256" key="2">
    <source>
        <dbReference type="ARBA" id="ARBA00023082"/>
    </source>
</evidence>
<dbReference type="PROSITE" id="PS00715">
    <property type="entry name" value="SIGMA70_1"/>
    <property type="match status" value="1"/>
</dbReference>
<evidence type="ECO:0000313" key="9">
    <source>
        <dbReference type="Proteomes" id="UP000005868"/>
    </source>
</evidence>
<dbReference type="GO" id="GO:0006352">
    <property type="term" value="P:DNA-templated transcription initiation"/>
    <property type="evidence" value="ECO:0007669"/>
    <property type="project" value="InterPro"/>
</dbReference>
<dbReference type="Proteomes" id="UP000005868">
    <property type="component" value="Chromosome"/>
</dbReference>
<dbReference type="Gene3D" id="1.10.1740.10">
    <property type="match status" value="1"/>
</dbReference>
<keyword evidence="4 5" id="KW-0804">Transcription</keyword>
<dbReference type="HOGENOM" id="CLU_014793_8_1_0"/>
<evidence type="ECO:0000259" key="6">
    <source>
        <dbReference type="PROSITE" id="PS00715"/>
    </source>
</evidence>
<dbReference type="SUPFAM" id="SSF88659">
    <property type="entry name" value="Sigma3 and sigma4 domains of RNA polymerase sigma factors"/>
    <property type="match status" value="1"/>
</dbReference>
<dbReference type="SUPFAM" id="SSF88946">
    <property type="entry name" value="Sigma2 domain of RNA polymerase sigma factors"/>
    <property type="match status" value="1"/>
</dbReference>
<dbReference type="PANTHER" id="PTHR30385:SF7">
    <property type="entry name" value="RNA POLYMERASE SIGMA FACTOR FLIA"/>
    <property type="match status" value="1"/>
</dbReference>
<dbReference type="AlphaFoldDB" id="G7V5J1"/>
<dbReference type="NCBIfam" id="TIGR02937">
    <property type="entry name" value="sigma70-ECF"/>
    <property type="match status" value="1"/>
</dbReference>
<evidence type="ECO:0000256" key="5">
    <source>
        <dbReference type="RuleBase" id="RU362124"/>
    </source>
</evidence>
<sequence length="268" mass="31407">MPKRVQKLMDAGVSTGELWLSYKEAQSQSNAEQDLLREKLFKKFQYLVYFVVKKMPLTPPRGLDYEDLISFGNIGLLDAIDRYDPSLGYAFQTYAVSRIRGTILDEIRKFDWFSRTGREKVQALERAAEQQFQEEGKVTNEGLMKRLNVTEEQLDEMLKISQRSYIGYLDEELVLEDSEVDRCDIIAGEGDSPQEVVERNEEIAKLYEALDQLSDRERKLIKMYYFEFKTFREIARELGVSESRVSQLHKRILEKLEQKLYSVMYVEG</sequence>
<dbReference type="PRINTS" id="PR00046">
    <property type="entry name" value="SIGMA70FCT"/>
</dbReference>
<evidence type="ECO:0000256" key="1">
    <source>
        <dbReference type="ARBA" id="ARBA00023015"/>
    </source>
</evidence>
<feature type="domain" description="RNA polymerase sigma-70" evidence="6">
    <location>
        <begin position="67"/>
        <end position="80"/>
    </location>
</feature>
<gene>
    <name evidence="8" type="ordered locus">Tlie_0072</name>
</gene>
<name>G7V5J1_THELD</name>
<dbReference type="InterPro" id="IPR014284">
    <property type="entry name" value="RNA_pol_sigma-70_dom"/>
</dbReference>
<dbReference type="KEGG" id="tli:Tlie_0072"/>
<dbReference type="eggNOG" id="COG1191">
    <property type="taxonomic scope" value="Bacteria"/>
</dbReference>
<dbReference type="STRING" id="580340.Tlie_0072"/>
<protein>
    <recommendedName>
        <fullName evidence="5">RNA polymerase sigma factor</fullName>
    </recommendedName>
</protein>
<dbReference type="PANTHER" id="PTHR30385">
    <property type="entry name" value="SIGMA FACTOR F FLAGELLAR"/>
    <property type="match status" value="1"/>
</dbReference>
<evidence type="ECO:0000256" key="4">
    <source>
        <dbReference type="ARBA" id="ARBA00023163"/>
    </source>
</evidence>
<evidence type="ECO:0000256" key="3">
    <source>
        <dbReference type="ARBA" id="ARBA00023125"/>
    </source>
</evidence>
<dbReference type="InterPro" id="IPR012845">
    <property type="entry name" value="RNA_pol_sigma_FliA_WhiG"/>
</dbReference>
<dbReference type="PROSITE" id="PS00716">
    <property type="entry name" value="SIGMA70_2"/>
    <property type="match status" value="1"/>
</dbReference>
<dbReference type="InterPro" id="IPR007630">
    <property type="entry name" value="RNA_pol_sigma70_r4"/>
</dbReference>